<dbReference type="InterPro" id="IPR048544">
    <property type="entry name" value="DacZ_P"/>
</dbReference>
<dbReference type="PIRSF" id="PIRSF019073">
    <property type="entry name" value="UCP019073"/>
    <property type="match status" value="1"/>
</dbReference>
<dbReference type="RefSeq" id="WP_146396168.1">
    <property type="nucleotide sequence ID" value="NZ_SJPJ01000001.1"/>
</dbReference>
<dbReference type="SUPFAM" id="SSF143597">
    <property type="entry name" value="YojJ-like"/>
    <property type="match status" value="1"/>
</dbReference>
<dbReference type="InterPro" id="IPR014499">
    <property type="entry name" value="DAC_DacZ"/>
</dbReference>
<dbReference type="GO" id="GO:0005524">
    <property type="term" value="F:ATP binding"/>
    <property type="evidence" value="ECO:0007669"/>
    <property type="project" value="UniProtKB-KW"/>
</dbReference>
<dbReference type="Gene3D" id="3.40.1700.10">
    <property type="entry name" value="DNA integrity scanning protein, DisA, N-terminal domain"/>
    <property type="match status" value="1"/>
</dbReference>
<keyword evidence="5" id="KW-0067">ATP-binding</keyword>
<dbReference type="PANTHER" id="PTHR34185">
    <property type="entry name" value="DIADENYLATE CYCLASE"/>
    <property type="match status" value="1"/>
</dbReference>
<dbReference type="Pfam" id="PF21755">
    <property type="entry name" value="DacZ_P"/>
    <property type="match status" value="1"/>
</dbReference>
<proteinExistence type="inferred from homology"/>
<organism evidence="7 8">
    <name type="scientific">Novipirellula herctigrandis</name>
    <dbReference type="NCBI Taxonomy" id="2527986"/>
    <lineage>
        <taxon>Bacteria</taxon>
        <taxon>Pseudomonadati</taxon>
        <taxon>Planctomycetota</taxon>
        <taxon>Planctomycetia</taxon>
        <taxon>Pirellulales</taxon>
        <taxon>Pirellulaceae</taxon>
        <taxon>Novipirellula</taxon>
    </lineage>
</organism>
<dbReference type="EMBL" id="SJPJ01000001">
    <property type="protein sequence ID" value="TWT80871.1"/>
    <property type="molecule type" value="Genomic_DNA"/>
</dbReference>
<evidence type="ECO:0000313" key="8">
    <source>
        <dbReference type="Proteomes" id="UP000315010"/>
    </source>
</evidence>
<keyword evidence="8" id="KW-1185">Reference proteome</keyword>
<comment type="catalytic activity">
    <reaction evidence="1">
        <text>2 ATP = 3',3'-c-di-AMP + 2 diphosphate</text>
        <dbReference type="Rhea" id="RHEA:35655"/>
        <dbReference type="ChEBI" id="CHEBI:30616"/>
        <dbReference type="ChEBI" id="CHEBI:33019"/>
        <dbReference type="ChEBI" id="CHEBI:71500"/>
        <dbReference type="EC" id="2.7.7.85"/>
    </reaction>
</comment>
<name>A0A5C5Z214_9BACT</name>
<dbReference type="Proteomes" id="UP000315010">
    <property type="component" value="Unassembled WGS sequence"/>
</dbReference>
<evidence type="ECO:0000256" key="4">
    <source>
        <dbReference type="ARBA" id="ARBA00022741"/>
    </source>
</evidence>
<dbReference type="FunFam" id="3.40.1700.10:FF:000005">
    <property type="entry name" value="Diadenylate cyclase"/>
    <property type="match status" value="1"/>
</dbReference>
<evidence type="ECO:0000259" key="6">
    <source>
        <dbReference type="PROSITE" id="PS51794"/>
    </source>
</evidence>
<dbReference type="EC" id="2.7.7.85" evidence="7"/>
<dbReference type="AlphaFoldDB" id="A0A5C5Z214"/>
<sequence length="315" mass="34888">MATQRLTKHNSAMIRAAVSLLQDRGADAMLMLLDGSTDWKRIAEMTESVDKPIIVAVDSPEDLEGASEAGLKPLALNKEKAPLLERLQHALLEAAADEFIRTNGEVIALYSGFQQGRLDSISHLQIDERMRQLTVRDLQSIESRVPLKTIKAVIDLATQIGREGREGKPVGTLFVVGDTRRVLDHSNDSGVDPFRGYNRKQRNLLDKKVQEDAKEVAQLDGAFIINSDGVIEKSRQMLEVSHDALTMSKGLGARHWAAAAISQKTKAISVVVSQSTGTVRLYQNGLLVMRIEPMDKNVKWQEFNFEPPTNNPPET</sequence>
<evidence type="ECO:0000256" key="2">
    <source>
        <dbReference type="ARBA" id="ARBA00022679"/>
    </source>
</evidence>
<dbReference type="InterPro" id="IPR003390">
    <property type="entry name" value="DNA_integrity_scan_DisA_N"/>
</dbReference>
<evidence type="ECO:0000256" key="5">
    <source>
        <dbReference type="ARBA" id="ARBA00022840"/>
    </source>
</evidence>
<gene>
    <name evidence="7" type="primary">disA</name>
    <name evidence="7" type="ORF">CA13_23170</name>
</gene>
<evidence type="ECO:0000313" key="7">
    <source>
        <dbReference type="EMBL" id="TWT80871.1"/>
    </source>
</evidence>
<dbReference type="InterPro" id="IPR050338">
    <property type="entry name" value="DisA"/>
</dbReference>
<evidence type="ECO:0000256" key="1">
    <source>
        <dbReference type="ARBA" id="ARBA00000877"/>
    </source>
</evidence>
<accession>A0A5C5Z214</accession>
<dbReference type="GO" id="GO:0004016">
    <property type="term" value="F:adenylate cyclase activity"/>
    <property type="evidence" value="ECO:0007669"/>
    <property type="project" value="TreeGrafter"/>
</dbReference>
<dbReference type="InterPro" id="IPR036888">
    <property type="entry name" value="DNA_integrity_DisA_N_sf"/>
</dbReference>
<dbReference type="HAMAP" id="MF_00840">
    <property type="entry name" value="DacZ"/>
    <property type="match status" value="1"/>
</dbReference>
<dbReference type="PROSITE" id="PS51794">
    <property type="entry name" value="DAC"/>
    <property type="match status" value="1"/>
</dbReference>
<comment type="caution">
    <text evidence="7">The sequence shown here is derived from an EMBL/GenBank/DDBJ whole genome shotgun (WGS) entry which is preliminary data.</text>
</comment>
<keyword evidence="3 7" id="KW-0548">Nucleotidyltransferase</keyword>
<dbReference type="PANTHER" id="PTHR34185:SF1">
    <property type="entry name" value="DIADENYLATE CYCLASE"/>
    <property type="match status" value="1"/>
</dbReference>
<protein>
    <submittedName>
        <fullName evidence="7">DNA integrity scanning protein DisA</fullName>
        <ecNumber evidence="7">2.7.7.85</ecNumber>
    </submittedName>
</protein>
<dbReference type="GO" id="GO:0106408">
    <property type="term" value="F:diadenylate cyclase activity"/>
    <property type="evidence" value="ECO:0007669"/>
    <property type="project" value="UniProtKB-EC"/>
</dbReference>
<dbReference type="Pfam" id="PF02457">
    <property type="entry name" value="DAC"/>
    <property type="match status" value="1"/>
</dbReference>
<keyword evidence="2 7" id="KW-0808">Transferase</keyword>
<reference evidence="7 8" key="1">
    <citation type="submission" date="2019-02" db="EMBL/GenBank/DDBJ databases">
        <title>Deep-cultivation of Planctomycetes and their phenomic and genomic characterization uncovers novel biology.</title>
        <authorList>
            <person name="Wiegand S."/>
            <person name="Jogler M."/>
            <person name="Boedeker C."/>
            <person name="Pinto D."/>
            <person name="Vollmers J."/>
            <person name="Rivas-Marin E."/>
            <person name="Kohn T."/>
            <person name="Peeters S.H."/>
            <person name="Heuer A."/>
            <person name="Rast P."/>
            <person name="Oberbeckmann S."/>
            <person name="Bunk B."/>
            <person name="Jeske O."/>
            <person name="Meyerdierks A."/>
            <person name="Storesund J.E."/>
            <person name="Kallscheuer N."/>
            <person name="Luecker S."/>
            <person name="Lage O.M."/>
            <person name="Pohl T."/>
            <person name="Merkel B.J."/>
            <person name="Hornburger P."/>
            <person name="Mueller R.-W."/>
            <person name="Bruemmer F."/>
            <person name="Labrenz M."/>
            <person name="Spormann A.M."/>
            <person name="Op Den Camp H."/>
            <person name="Overmann J."/>
            <person name="Amann R."/>
            <person name="Jetten M.S.M."/>
            <person name="Mascher T."/>
            <person name="Medema M.H."/>
            <person name="Devos D.P."/>
            <person name="Kaster A.-K."/>
            <person name="Ovreas L."/>
            <person name="Rohde M."/>
            <person name="Galperin M.Y."/>
            <person name="Jogler C."/>
        </authorList>
    </citation>
    <scope>NUCLEOTIDE SEQUENCE [LARGE SCALE GENOMIC DNA]</scope>
    <source>
        <strain evidence="7 8">CA13</strain>
    </source>
</reference>
<feature type="domain" description="DAC" evidence="6">
    <location>
        <begin position="132"/>
        <end position="293"/>
    </location>
</feature>
<keyword evidence="4" id="KW-0547">Nucleotide-binding</keyword>
<evidence type="ECO:0000256" key="3">
    <source>
        <dbReference type="ARBA" id="ARBA00022695"/>
    </source>
</evidence>
<dbReference type="OrthoDB" id="9775217at2"/>